<feature type="transmembrane region" description="Helical" evidence="5">
    <location>
        <begin position="120"/>
        <end position="143"/>
    </location>
</feature>
<evidence type="ECO:0000256" key="3">
    <source>
        <dbReference type="ARBA" id="ARBA00022989"/>
    </source>
</evidence>
<keyword evidence="3 5" id="KW-1133">Transmembrane helix</keyword>
<dbReference type="EMBL" id="GL996528">
    <property type="protein sequence ID" value="EGV60440.1"/>
    <property type="molecule type" value="Genomic_DNA"/>
</dbReference>
<keyword evidence="4 5" id="KW-0472">Membrane</keyword>
<organism evidence="8">
    <name type="scientific">Candida tenuis (strain ATCC 10573 / BCRC 21748 / CBS 615 / JCM 9827 / NBRC 10315 / NRRL Y-1498 / VKM Y-70)</name>
    <name type="common">Yeast</name>
    <name type="synonym">Yamadazyma tenuis</name>
    <dbReference type="NCBI Taxonomy" id="590646"/>
    <lineage>
        <taxon>Eukaryota</taxon>
        <taxon>Fungi</taxon>
        <taxon>Dikarya</taxon>
        <taxon>Ascomycota</taxon>
        <taxon>Saccharomycotina</taxon>
        <taxon>Pichiomycetes</taxon>
        <taxon>Debaryomycetaceae</taxon>
        <taxon>Yamadazyma</taxon>
    </lineage>
</organism>
<dbReference type="GO" id="GO:0005737">
    <property type="term" value="C:cytoplasm"/>
    <property type="evidence" value="ECO:0007669"/>
    <property type="project" value="TreeGrafter"/>
</dbReference>
<dbReference type="eggNOG" id="KOG1162">
    <property type="taxonomic scope" value="Eukaryota"/>
</dbReference>
<feature type="transmembrane region" description="Helical" evidence="5">
    <location>
        <begin position="369"/>
        <end position="390"/>
    </location>
</feature>
<evidence type="ECO:0000313" key="8">
    <source>
        <dbReference type="Proteomes" id="UP000000707"/>
    </source>
</evidence>
<accession>G3BE27</accession>
<evidence type="ECO:0000256" key="4">
    <source>
        <dbReference type="ARBA" id="ARBA00023136"/>
    </source>
</evidence>
<feature type="transmembrane region" description="Helical" evidence="5">
    <location>
        <begin position="338"/>
        <end position="357"/>
    </location>
</feature>
<dbReference type="STRING" id="590646.G3BE27"/>
<comment type="subcellular location">
    <subcellularLocation>
        <location evidence="1">Membrane</location>
        <topology evidence="1">Multi-pass membrane protein</topology>
    </subcellularLocation>
</comment>
<dbReference type="PANTHER" id="PTHR10783">
    <property type="entry name" value="XENOTROPIC AND POLYTROPIC RETROVIRUS RECEPTOR 1-RELATED"/>
    <property type="match status" value="1"/>
</dbReference>
<dbReference type="AlphaFoldDB" id="G3BE27"/>
<evidence type="ECO:0000256" key="2">
    <source>
        <dbReference type="ARBA" id="ARBA00022692"/>
    </source>
</evidence>
<proteinExistence type="predicted"/>
<evidence type="ECO:0000256" key="1">
    <source>
        <dbReference type="ARBA" id="ARBA00004141"/>
    </source>
</evidence>
<dbReference type="OrthoDB" id="2159384at2759"/>
<protein>
    <submittedName>
        <fullName evidence="7">EXS-domain-containing protein</fullName>
    </submittedName>
</protein>
<name>G3BE27_CANTC</name>
<feature type="transmembrane region" description="Helical" evidence="5">
    <location>
        <begin position="89"/>
        <end position="114"/>
    </location>
</feature>
<dbReference type="PROSITE" id="PS51380">
    <property type="entry name" value="EXS"/>
    <property type="match status" value="1"/>
</dbReference>
<gene>
    <name evidence="7" type="ORF">CANTEDRAFT_116489</name>
</gene>
<reference evidence="7 8" key="1">
    <citation type="journal article" date="2011" name="Proc. Natl. Acad. Sci. U.S.A.">
        <title>Comparative genomics of xylose-fermenting fungi for enhanced biofuel production.</title>
        <authorList>
            <person name="Wohlbach D.J."/>
            <person name="Kuo A."/>
            <person name="Sato T.K."/>
            <person name="Potts K.M."/>
            <person name="Salamov A.A."/>
            <person name="LaButti K.M."/>
            <person name="Sun H."/>
            <person name="Clum A."/>
            <person name="Pangilinan J.L."/>
            <person name="Lindquist E.A."/>
            <person name="Lucas S."/>
            <person name="Lapidus A."/>
            <person name="Jin M."/>
            <person name="Gunawan C."/>
            <person name="Balan V."/>
            <person name="Dale B.E."/>
            <person name="Jeffries T.W."/>
            <person name="Zinkel R."/>
            <person name="Barry K.W."/>
            <person name="Grigoriev I.V."/>
            <person name="Gasch A.P."/>
        </authorList>
    </citation>
    <scope>NUCLEOTIDE SEQUENCE [LARGE SCALE GENOMIC DNA]</scope>
    <source>
        <strain evidence="8">ATCC 10573 / BCRC 21748 / CBS 615 / JCM 9827 / NBRC 10315 / NRRL Y-1498 / VKM Y-70</strain>
    </source>
</reference>
<dbReference type="HOGENOM" id="CLU_048591_0_0_1"/>
<dbReference type="GO" id="GO:0016020">
    <property type="term" value="C:membrane"/>
    <property type="evidence" value="ECO:0007669"/>
    <property type="project" value="UniProtKB-SubCell"/>
</dbReference>
<dbReference type="PANTHER" id="PTHR10783:SF46">
    <property type="entry name" value="PROTEIN ERD1 HOMOLOG 2"/>
    <property type="match status" value="1"/>
</dbReference>
<sequence length="430" mass="50707">MEDQLDAIIFDTIVPLPYRILFLIQLGHLLWYLIVYGCYNINGINVLQLINLSYSSHNYPQLGESPAVGEQATISVADPKENSLLLKGIWFNLRVISINTMVSFIIFKIIQILFSDETHHVTLVLIYHLIPLVTMLIISYKIFSKPSDKSVGKLRLSTTMKRILSGNINSKSMRTNDILISDSLVSYSKVLNDIGIFIWHYFVSDELPYNSFLELFVLCLPALIRIRQCWQEFLLTRQRSHMLNLMKYTTGIAPIFINFLIKFNVQEYGEDNDAGKEMHLHLLKILNVWWYLCSFINSTYSFIWDVRMDWGFETFDYFLKKSSFTLRSPDKLIYRKPIIYYSGITVDFLLRYIWVLKFYTQREAEDKPIITRVGLFLFGYDAFSFGYSLIEVLEIFRRFMWCFFKLENDWFKLDPQYTTLTNNVELMKMG</sequence>
<keyword evidence="2 5" id="KW-0812">Transmembrane</keyword>
<feature type="transmembrane region" description="Helical" evidence="5">
    <location>
        <begin position="285"/>
        <end position="303"/>
    </location>
</feature>
<feature type="domain" description="EXS" evidence="6">
    <location>
        <begin position="205"/>
        <end position="430"/>
    </location>
</feature>
<dbReference type="InterPro" id="IPR004342">
    <property type="entry name" value="EXS_C"/>
</dbReference>
<dbReference type="Pfam" id="PF03124">
    <property type="entry name" value="EXS"/>
    <property type="match status" value="1"/>
</dbReference>
<keyword evidence="8" id="KW-1185">Reference proteome</keyword>
<evidence type="ECO:0000259" key="6">
    <source>
        <dbReference type="PROSITE" id="PS51380"/>
    </source>
</evidence>
<feature type="transmembrane region" description="Helical" evidence="5">
    <location>
        <begin position="20"/>
        <end position="39"/>
    </location>
</feature>
<evidence type="ECO:0000256" key="5">
    <source>
        <dbReference type="SAM" id="Phobius"/>
    </source>
</evidence>
<evidence type="ECO:0000313" key="7">
    <source>
        <dbReference type="EMBL" id="EGV60440.1"/>
    </source>
</evidence>
<dbReference type="Proteomes" id="UP000000707">
    <property type="component" value="Unassembled WGS sequence"/>
</dbReference>